<dbReference type="GO" id="GO:0003727">
    <property type="term" value="F:single-stranded RNA binding"/>
    <property type="evidence" value="ECO:0007669"/>
    <property type="project" value="TreeGrafter"/>
</dbReference>
<accession>A0AAE2RDJ1</accession>
<sequence length="339" mass="37964">MSNSIVSAVVHDLKRDDTGFSIKLAEKPLEIGSTAQRVIDTLYELYGRRGSKSHGRFSENEDNFPTSKHLRSYVEDDAIDFAELTASMMETLRKEASSRPAAQPGHVFFAHFTRADLHYLLVAIITDKLGAALTNDFGVMDVEHLDIEGFRFAGRIGISAWLANEPRYISFLKGKGNVADYFRDFLGCDAYVQEREDTRRLIGALKKFATDKGMSPTERDEFFKRTKEVCQRYARKREEISLAALANELYPTDPGPLTDALSDTDLGLNDNFVPNSQALSALTRIKASTKNWTLDFDRDALATGQIVYDKDARSLLITNLPDATVQDLEDEFNDGTGHL</sequence>
<dbReference type="GO" id="GO:0043590">
    <property type="term" value="C:bacterial nucleoid"/>
    <property type="evidence" value="ECO:0007669"/>
    <property type="project" value="TreeGrafter"/>
</dbReference>
<evidence type="ECO:0000256" key="3">
    <source>
        <dbReference type="ARBA" id="ARBA00022490"/>
    </source>
</evidence>
<dbReference type="PANTHER" id="PTHR38772">
    <property type="match status" value="1"/>
</dbReference>
<proteinExistence type="inferred from homology"/>
<evidence type="ECO:0000256" key="2">
    <source>
        <dbReference type="ARBA" id="ARBA00009035"/>
    </source>
</evidence>
<comment type="similarity">
    <text evidence="2">Belongs to the YejK family.</text>
</comment>
<dbReference type="GO" id="GO:0005737">
    <property type="term" value="C:cytoplasm"/>
    <property type="evidence" value="ECO:0007669"/>
    <property type="project" value="UniProtKB-SubCell"/>
</dbReference>
<reference evidence="4" key="1">
    <citation type="submission" date="2020-11" db="EMBL/GenBank/DDBJ databases">
        <title>Agrobacterium vitis strain K377 genome.</title>
        <authorList>
            <person name="Xi H."/>
        </authorList>
    </citation>
    <scope>NUCLEOTIDE SEQUENCE</scope>
    <source>
        <strain evidence="4">K377</strain>
    </source>
</reference>
<evidence type="ECO:0000313" key="4">
    <source>
        <dbReference type="EMBL" id="MBF2715514.1"/>
    </source>
</evidence>
<dbReference type="RefSeq" id="WP_194416661.1">
    <property type="nucleotide sequence ID" value="NZ_JACXXJ020000005.1"/>
</dbReference>
<dbReference type="InterPro" id="IPR007358">
    <property type="entry name" value="Nucleoid_associated_NdpA"/>
</dbReference>
<dbReference type="GO" id="GO:0003690">
    <property type="term" value="F:double-stranded DNA binding"/>
    <property type="evidence" value="ECO:0007669"/>
    <property type="project" value="TreeGrafter"/>
</dbReference>
<comment type="caution">
    <text evidence="4">The sequence shown here is derived from an EMBL/GenBank/DDBJ whole genome shotgun (WGS) entry which is preliminary data.</text>
</comment>
<dbReference type="PANTHER" id="PTHR38772:SF1">
    <property type="entry name" value="NUCLEOID-ASSOCIATED PROTEIN YEJK"/>
    <property type="match status" value="1"/>
</dbReference>
<dbReference type="EMBL" id="JACXXJ020000005">
    <property type="protein sequence ID" value="MBF2715514.1"/>
    <property type="molecule type" value="Genomic_DNA"/>
</dbReference>
<organism evidence="4 5">
    <name type="scientific">Agrobacterium vitis</name>
    <name type="common">Rhizobium vitis</name>
    <dbReference type="NCBI Taxonomy" id="373"/>
    <lineage>
        <taxon>Bacteria</taxon>
        <taxon>Pseudomonadati</taxon>
        <taxon>Pseudomonadota</taxon>
        <taxon>Alphaproteobacteria</taxon>
        <taxon>Hyphomicrobiales</taxon>
        <taxon>Rhizobiaceae</taxon>
        <taxon>Rhizobium/Agrobacterium group</taxon>
        <taxon>Agrobacterium</taxon>
    </lineage>
</organism>
<dbReference type="Pfam" id="PF04245">
    <property type="entry name" value="NA37"/>
    <property type="match status" value="1"/>
</dbReference>
<keyword evidence="3" id="KW-0963">Cytoplasm</keyword>
<dbReference type="Proteomes" id="UP000655037">
    <property type="component" value="Unassembled WGS sequence"/>
</dbReference>
<protein>
    <submittedName>
        <fullName evidence="4">Nucleoid-associated protein</fullName>
    </submittedName>
</protein>
<evidence type="ECO:0000256" key="1">
    <source>
        <dbReference type="ARBA" id="ARBA00004496"/>
    </source>
</evidence>
<gene>
    <name evidence="4" type="ORF">IEI95_014940</name>
</gene>
<name>A0AAE2RDJ1_AGRVI</name>
<dbReference type="AlphaFoldDB" id="A0AAE2RDJ1"/>
<comment type="subcellular location">
    <subcellularLocation>
        <location evidence="1">Cytoplasm</location>
    </subcellularLocation>
</comment>
<evidence type="ECO:0000313" key="5">
    <source>
        <dbReference type="Proteomes" id="UP000655037"/>
    </source>
</evidence>